<feature type="transmembrane region" description="Helical" evidence="8">
    <location>
        <begin position="306"/>
        <end position="330"/>
    </location>
</feature>
<dbReference type="PANTHER" id="PTHR19229:SF263">
    <property type="entry name" value="CHROMOSOME UNDETERMINED SCAFFOLD_17, WHOLE GENOME SHOTGUN SEQUENCE"/>
    <property type="match status" value="1"/>
</dbReference>
<protein>
    <recommendedName>
        <fullName evidence="9">ABC transporter domain-containing protein</fullName>
    </recommendedName>
</protein>
<dbReference type="OrthoDB" id="10255969at2759"/>
<dbReference type="GO" id="GO:0005524">
    <property type="term" value="F:ATP binding"/>
    <property type="evidence" value="ECO:0007669"/>
    <property type="project" value="UniProtKB-KW"/>
</dbReference>
<dbReference type="InterPro" id="IPR026082">
    <property type="entry name" value="ABCA"/>
</dbReference>
<gene>
    <name evidence="10" type="ORF">IMG5_158040</name>
</gene>
<keyword evidence="6 8" id="KW-1133">Transmembrane helix</keyword>
<feature type="transmembrane region" description="Helical" evidence="8">
    <location>
        <begin position="54"/>
        <end position="73"/>
    </location>
</feature>
<dbReference type="PANTHER" id="PTHR19229">
    <property type="entry name" value="ATP-BINDING CASSETTE TRANSPORTER SUBFAMILY A ABCA"/>
    <property type="match status" value="1"/>
</dbReference>
<reference evidence="10 11" key="1">
    <citation type="submission" date="2011-07" db="EMBL/GenBank/DDBJ databases">
        <authorList>
            <person name="Coyne R."/>
            <person name="Brami D."/>
            <person name="Johnson J."/>
            <person name="Hostetler J."/>
            <person name="Hannick L."/>
            <person name="Clark T."/>
            <person name="Cassidy-Hanley D."/>
            <person name="Inman J."/>
        </authorList>
    </citation>
    <scope>NUCLEOTIDE SEQUENCE [LARGE SCALE GENOMIC DNA]</scope>
    <source>
        <strain evidence="10 11">G5</strain>
    </source>
</reference>
<dbReference type="InterPro" id="IPR027417">
    <property type="entry name" value="P-loop_NTPase"/>
</dbReference>
<dbReference type="Pfam" id="PF00005">
    <property type="entry name" value="ABC_tran"/>
    <property type="match status" value="1"/>
</dbReference>
<feature type="transmembrane region" description="Helical" evidence="8">
    <location>
        <begin position="452"/>
        <end position="469"/>
    </location>
</feature>
<dbReference type="InterPro" id="IPR003439">
    <property type="entry name" value="ABC_transporter-like_ATP-bd"/>
</dbReference>
<feature type="transmembrane region" description="Helical" evidence="8">
    <location>
        <begin position="526"/>
        <end position="543"/>
    </location>
</feature>
<evidence type="ECO:0000313" key="11">
    <source>
        <dbReference type="Proteomes" id="UP000008983"/>
    </source>
</evidence>
<dbReference type="PROSITE" id="PS50893">
    <property type="entry name" value="ABC_TRANSPORTER_2"/>
    <property type="match status" value="1"/>
</dbReference>
<dbReference type="Proteomes" id="UP000008983">
    <property type="component" value="Unassembled WGS sequence"/>
</dbReference>
<organism evidence="10 11">
    <name type="scientific">Ichthyophthirius multifiliis</name>
    <name type="common">White spot disease agent</name>
    <name type="synonym">Ich</name>
    <dbReference type="NCBI Taxonomy" id="5932"/>
    <lineage>
        <taxon>Eukaryota</taxon>
        <taxon>Sar</taxon>
        <taxon>Alveolata</taxon>
        <taxon>Ciliophora</taxon>
        <taxon>Intramacronucleata</taxon>
        <taxon>Oligohymenophorea</taxon>
        <taxon>Hymenostomatida</taxon>
        <taxon>Ophryoglenina</taxon>
        <taxon>Ichthyophthirius</taxon>
    </lineage>
</organism>
<dbReference type="InterPro" id="IPR003593">
    <property type="entry name" value="AAA+_ATPase"/>
</dbReference>
<proteinExistence type="predicted"/>
<dbReference type="InParanoid" id="G0QZL6"/>
<keyword evidence="3 8" id="KW-0812">Transmembrane</keyword>
<dbReference type="FunCoup" id="G0QZL6">
    <property type="interactions" value="32"/>
</dbReference>
<dbReference type="AlphaFoldDB" id="G0QZL6"/>
<accession>G0QZL6</accession>
<dbReference type="STRING" id="857967.G0QZL6"/>
<evidence type="ECO:0000256" key="1">
    <source>
        <dbReference type="ARBA" id="ARBA00004141"/>
    </source>
</evidence>
<dbReference type="InterPro" id="IPR013525">
    <property type="entry name" value="ABC2_TM"/>
</dbReference>
<evidence type="ECO:0000256" key="3">
    <source>
        <dbReference type="ARBA" id="ARBA00022692"/>
    </source>
</evidence>
<dbReference type="GO" id="GO:0140359">
    <property type="term" value="F:ABC-type transporter activity"/>
    <property type="evidence" value="ECO:0007669"/>
    <property type="project" value="InterPro"/>
</dbReference>
<evidence type="ECO:0000256" key="7">
    <source>
        <dbReference type="ARBA" id="ARBA00023136"/>
    </source>
</evidence>
<dbReference type="SUPFAM" id="SSF52540">
    <property type="entry name" value="P-loop containing nucleoside triphosphate hydrolases"/>
    <property type="match status" value="1"/>
</dbReference>
<dbReference type="InterPro" id="IPR017871">
    <property type="entry name" value="ABC_transporter-like_CS"/>
</dbReference>
<dbReference type="GO" id="GO:0016887">
    <property type="term" value="F:ATP hydrolysis activity"/>
    <property type="evidence" value="ECO:0007669"/>
    <property type="project" value="InterPro"/>
</dbReference>
<keyword evidence="5" id="KW-0067">ATP-binding</keyword>
<dbReference type="OMA" id="NDHANGM"/>
<evidence type="ECO:0000256" key="8">
    <source>
        <dbReference type="SAM" id="Phobius"/>
    </source>
</evidence>
<dbReference type="FunFam" id="3.40.50.300:FF:000665">
    <property type="entry name" value="ABC transporter A family member 2"/>
    <property type="match status" value="1"/>
</dbReference>
<sequence>MYNLQIDKNIEIQKVINNEKTMIQSSFKQEIKTTIKHIILLLKKKIIINQRHKYVFIFHYTTPLIVFLLMTFWQQVANKITVFKQLEPPIYTPERIPKCISPEYVDSFDPDDDNCISVGYHIIGTEQIWVKEVMKYVAKKNNLEFGKDVKQISEANVENLSNYIKKNLNRTQIGVFFCTDYYPYDFKGIPMKIPCNLNLFDKYYGYFQQHLTIKSFMYTILYNSTLNYRSAFLTDPKKAVGKEDLLLSLKLSIDNAIIEIVQNNKYEQYTSYDQQLNINYDKERIQATIQDYPKLPTRFTLGFDLFSAYGAFYLFIPVMISFILLINEVLREKEKKLRQGLTTLGLSQFSYIASWVVYSFLSMCLLQFVMIFVGYLFRFDFFIKCSLIIIYLVFVCFGMSILSIAYLISTVCNSVQLGYTIGYGFLLLAIVMEIFMSSPIFIYFLYQTEPDIYAYLLLTLFSIYPPFHYSKIFQDIVQRTNKHYDITNSRWSDAPGFNYDDIFKTIKGKFSYPPVMYEAPTLMQSFIYMNGLSILIFLMALYFDHVMPSNRGSSESAFFFFKKSFWSCLFRKKYYKQNFLKQSENHLDFNYSENENLDTVSQEKKRVQQNHDQKSSVKGIRVLGLGKSYTKSLLGRKSKDDVVALRDIWFEIDDCELIALLGQNGAGKSTLINVLTGQLAPSEGTAYICDYQISQDMEEIRKYIGVCPQFDILWDELTAQEHLEMYCKIKNMRLEEIPKEIDRRMQEVNMFDRKNQRVGTFSGGQKRRISLAISIIGNPKIVILDEPTTGMDPKTRREVWNIIREIKQNRSIILTTHAMEEADVLSDRIIVMANGQLKALGTSLFLKNQFGDGYTIDIKFNEQYTQKGIQAIKCILPGAKIQNKCVGNVVVLVNQVEQIKQFYKILEDQINFEGINVNEFTKNIKNYGLLNSTLEQVFSNIVNQ</sequence>
<dbReference type="PROSITE" id="PS00211">
    <property type="entry name" value="ABC_TRANSPORTER_1"/>
    <property type="match status" value="1"/>
</dbReference>
<keyword evidence="11" id="KW-1185">Reference proteome</keyword>
<evidence type="ECO:0000259" key="9">
    <source>
        <dbReference type="PROSITE" id="PS50893"/>
    </source>
</evidence>
<dbReference type="GO" id="GO:0005319">
    <property type="term" value="F:lipid transporter activity"/>
    <property type="evidence" value="ECO:0007669"/>
    <property type="project" value="TreeGrafter"/>
</dbReference>
<feature type="domain" description="ABC transporter" evidence="9">
    <location>
        <begin position="620"/>
        <end position="859"/>
    </location>
</feature>
<keyword evidence="4" id="KW-0547">Nucleotide-binding</keyword>
<comment type="subcellular location">
    <subcellularLocation>
        <location evidence="1">Membrane</location>
        <topology evidence="1">Multi-pass membrane protein</topology>
    </subcellularLocation>
</comment>
<evidence type="ECO:0000256" key="4">
    <source>
        <dbReference type="ARBA" id="ARBA00022741"/>
    </source>
</evidence>
<dbReference type="eggNOG" id="KOG0059">
    <property type="taxonomic scope" value="Eukaryota"/>
</dbReference>
<dbReference type="GeneID" id="14905437"/>
<keyword evidence="2" id="KW-0813">Transport</keyword>
<feature type="transmembrane region" description="Helical" evidence="8">
    <location>
        <begin position="420"/>
        <end position="446"/>
    </location>
</feature>
<evidence type="ECO:0000256" key="6">
    <source>
        <dbReference type="ARBA" id="ARBA00022989"/>
    </source>
</evidence>
<dbReference type="EMBL" id="GL984159">
    <property type="protein sequence ID" value="EGR29336.1"/>
    <property type="molecule type" value="Genomic_DNA"/>
</dbReference>
<evidence type="ECO:0000256" key="2">
    <source>
        <dbReference type="ARBA" id="ARBA00022448"/>
    </source>
</evidence>
<dbReference type="Gene3D" id="3.40.50.300">
    <property type="entry name" value="P-loop containing nucleotide triphosphate hydrolases"/>
    <property type="match status" value="1"/>
</dbReference>
<evidence type="ECO:0000256" key="5">
    <source>
        <dbReference type="ARBA" id="ARBA00022840"/>
    </source>
</evidence>
<feature type="transmembrane region" description="Helical" evidence="8">
    <location>
        <begin position="351"/>
        <end position="375"/>
    </location>
</feature>
<name>G0QZL6_ICHMU</name>
<dbReference type="GO" id="GO:0016020">
    <property type="term" value="C:membrane"/>
    <property type="evidence" value="ECO:0007669"/>
    <property type="project" value="UniProtKB-SubCell"/>
</dbReference>
<keyword evidence="7 8" id="KW-0472">Membrane</keyword>
<dbReference type="CDD" id="cd03263">
    <property type="entry name" value="ABC_subfamily_A"/>
    <property type="match status" value="1"/>
</dbReference>
<dbReference type="Pfam" id="PF12698">
    <property type="entry name" value="ABC2_membrane_3"/>
    <property type="match status" value="1"/>
</dbReference>
<feature type="transmembrane region" description="Helical" evidence="8">
    <location>
        <begin position="381"/>
        <end position="408"/>
    </location>
</feature>
<dbReference type="RefSeq" id="XP_004030572.1">
    <property type="nucleotide sequence ID" value="XM_004030524.1"/>
</dbReference>
<evidence type="ECO:0000313" key="10">
    <source>
        <dbReference type="EMBL" id="EGR29336.1"/>
    </source>
</evidence>
<dbReference type="SMART" id="SM00382">
    <property type="entry name" value="AAA"/>
    <property type="match status" value="1"/>
</dbReference>